<feature type="transmembrane region" description="Helical" evidence="7">
    <location>
        <begin position="470"/>
        <end position="488"/>
    </location>
</feature>
<evidence type="ECO:0000256" key="2">
    <source>
        <dbReference type="ARBA" id="ARBA00022475"/>
    </source>
</evidence>
<evidence type="ECO:0008006" key="10">
    <source>
        <dbReference type="Google" id="ProtNLM"/>
    </source>
</evidence>
<organism evidence="8 9">
    <name type="scientific">Actinomyces viscosus C505</name>
    <dbReference type="NCBI Taxonomy" id="562973"/>
    <lineage>
        <taxon>Bacteria</taxon>
        <taxon>Bacillati</taxon>
        <taxon>Actinomycetota</taxon>
        <taxon>Actinomycetes</taxon>
        <taxon>Actinomycetales</taxon>
        <taxon>Actinomycetaceae</taxon>
        <taxon>Actinomyces</taxon>
    </lineage>
</organism>
<feature type="transmembrane region" description="Helical" evidence="7">
    <location>
        <begin position="400"/>
        <end position="421"/>
    </location>
</feature>
<evidence type="ECO:0000313" key="9">
    <source>
        <dbReference type="Proteomes" id="UP000004668"/>
    </source>
</evidence>
<keyword evidence="2" id="KW-1003">Cell membrane</keyword>
<feature type="transmembrane region" description="Helical" evidence="7">
    <location>
        <begin position="323"/>
        <end position="343"/>
    </location>
</feature>
<reference evidence="8 9" key="2">
    <citation type="submission" date="2011-10" db="EMBL/GenBank/DDBJ databases">
        <title>The Genome Sequence of Actinomyces viscosus C505.</title>
        <authorList>
            <consortium name="The Broad Institute Genome Sequencing Platform"/>
            <consortium name="The Broad Institute Genome Sequencing Center for Infectious Disease"/>
            <person name="Earl A."/>
            <person name="Ward D."/>
            <person name="Feldgarden M."/>
            <person name="Gevers D."/>
            <person name="Sibley C.D."/>
            <person name="Field T.R."/>
            <person name="Grinwis M."/>
            <person name="Eshaghurshan C.S."/>
            <person name="Surette M.G."/>
            <person name="Young S.K."/>
            <person name="Zeng Q."/>
            <person name="Gargeya S."/>
            <person name="Fitzgerald M."/>
            <person name="Haas B."/>
            <person name="Abouelleil A."/>
            <person name="Alvarado L."/>
            <person name="Arachchi H.M."/>
            <person name="Berlin A."/>
            <person name="Brown A."/>
            <person name="Chapman S.B."/>
            <person name="Chen Z."/>
            <person name="Dunbar C."/>
            <person name="Freedman E."/>
            <person name="Gearin G."/>
            <person name="Goldberg J."/>
            <person name="Griggs A."/>
            <person name="Gujja S."/>
            <person name="Heiman D."/>
            <person name="Howarth C."/>
            <person name="Larson L."/>
            <person name="Lui A."/>
            <person name="MacDonald P.J.P."/>
            <person name="Montmayeur A."/>
            <person name="Murphy C."/>
            <person name="Neiman D."/>
            <person name="Pearson M."/>
            <person name="Priest M."/>
            <person name="Roberts A."/>
            <person name="Saif S."/>
            <person name="Shea T."/>
            <person name="Shenoy N."/>
            <person name="Sisk P."/>
            <person name="Stolte C."/>
            <person name="Sykes S."/>
            <person name="Wortman J."/>
            <person name="Nusbaum C."/>
            <person name="Birren B."/>
        </authorList>
    </citation>
    <scope>NUCLEOTIDE SEQUENCE [LARGE SCALE GENOMIC DNA]</scope>
    <source>
        <strain evidence="8 9">C505</strain>
    </source>
</reference>
<keyword evidence="4 7" id="KW-1133">Transmembrane helix</keyword>
<evidence type="ECO:0000256" key="6">
    <source>
        <dbReference type="SAM" id="MobiDB-lite"/>
    </source>
</evidence>
<comment type="caution">
    <text evidence="8">The sequence shown here is derived from an EMBL/GenBank/DDBJ whole genome shotgun (WGS) entry which is preliminary data.</text>
</comment>
<dbReference type="AlphaFoldDB" id="F2UWE4"/>
<reference evidence="9" key="1">
    <citation type="submission" date="2010-02" db="EMBL/GenBank/DDBJ databases">
        <title>The Genome Sequence of Prevotella oris strain C735.</title>
        <authorList>
            <consortium name="The Broad Institute Genome Sequencing Platform"/>
            <person name="Ward D."/>
            <person name="Feldgarden M."/>
            <person name="Earl A."/>
            <person name="Young S.K."/>
            <person name="Zeng Q."/>
            <person name="Koehrsen M."/>
            <person name="Alvarado L."/>
            <person name="Berlin A."/>
            <person name="Bochicchio J."/>
            <person name="Borenstein D."/>
            <person name="Chapman S.B."/>
            <person name="Chen Z."/>
            <person name="Engels R."/>
            <person name="Freedman E."/>
            <person name="Gellesch M."/>
            <person name="Goldberg J."/>
            <person name="Griggs A."/>
            <person name="Gujja S."/>
            <person name="Heilman E."/>
            <person name="Heiman D."/>
            <person name="Hepburn T."/>
            <person name="Howarth C."/>
            <person name="Jen D."/>
            <person name="Larson L."/>
            <person name="Mehta T."/>
            <person name="Park D."/>
            <person name="Pearson M."/>
            <person name="Roberts A."/>
            <person name="Saif S."/>
            <person name="Shea T."/>
            <person name="Shenoy N."/>
            <person name="Sisk P."/>
            <person name="Stolte C."/>
            <person name="Sykes S."/>
            <person name="Thomson T."/>
            <person name="Walk T."/>
            <person name="White J."/>
            <person name="Yandava C."/>
            <person name="Sibley C.D."/>
            <person name="Field T.R."/>
            <person name="Grinwis M."/>
            <person name="Eshaghurshan C.S."/>
            <person name="Surette M.G."/>
            <person name="Haas B."/>
            <person name="Nusbaum C."/>
            <person name="Birren B."/>
        </authorList>
    </citation>
    <scope>NUCLEOTIDE SEQUENCE [LARGE SCALE GENOMIC DNA]</scope>
    <source>
        <strain evidence="9">C505</strain>
    </source>
</reference>
<evidence type="ECO:0000256" key="5">
    <source>
        <dbReference type="ARBA" id="ARBA00023136"/>
    </source>
</evidence>
<keyword evidence="3 7" id="KW-0812">Transmembrane</keyword>
<feature type="transmembrane region" description="Helical" evidence="7">
    <location>
        <begin position="105"/>
        <end position="127"/>
    </location>
</feature>
<gene>
    <name evidence="8" type="ORF">HMPREF0059_00748</name>
</gene>
<dbReference type="InterPro" id="IPR002797">
    <property type="entry name" value="Polysacc_synth"/>
</dbReference>
<feature type="transmembrane region" description="Helical" evidence="7">
    <location>
        <begin position="257"/>
        <end position="276"/>
    </location>
</feature>
<keyword evidence="5 7" id="KW-0472">Membrane</keyword>
<accession>F2UWE4</accession>
<name>F2UWE4_ACTVI</name>
<comment type="subcellular location">
    <subcellularLocation>
        <location evidence="1">Cell membrane</location>
        <topology evidence="1">Multi-pass membrane protein</topology>
    </subcellularLocation>
</comment>
<dbReference type="eggNOG" id="COG2244">
    <property type="taxonomic scope" value="Bacteria"/>
</dbReference>
<feature type="region of interest" description="Disordered" evidence="6">
    <location>
        <begin position="21"/>
        <end position="51"/>
    </location>
</feature>
<protein>
    <recommendedName>
        <fullName evidence="10">Polysaccharide biosynthesis protein C-terminal domain-containing protein</fullName>
    </recommendedName>
</protein>
<dbReference type="PANTHER" id="PTHR30250:SF11">
    <property type="entry name" value="O-ANTIGEN TRANSPORTER-RELATED"/>
    <property type="match status" value="1"/>
</dbReference>
<dbReference type="GO" id="GO:0005886">
    <property type="term" value="C:plasma membrane"/>
    <property type="evidence" value="ECO:0007669"/>
    <property type="project" value="UniProtKB-SubCell"/>
</dbReference>
<feature type="transmembrane region" description="Helical" evidence="7">
    <location>
        <begin position="433"/>
        <end position="449"/>
    </location>
</feature>
<feature type="transmembrane region" description="Helical" evidence="7">
    <location>
        <begin position="218"/>
        <end position="237"/>
    </location>
</feature>
<evidence type="ECO:0000256" key="4">
    <source>
        <dbReference type="ARBA" id="ARBA00022989"/>
    </source>
</evidence>
<evidence type="ECO:0000256" key="1">
    <source>
        <dbReference type="ARBA" id="ARBA00004651"/>
    </source>
</evidence>
<dbReference type="EMBL" id="ACRE02000030">
    <property type="protein sequence ID" value="EGE39397.1"/>
    <property type="molecule type" value="Genomic_DNA"/>
</dbReference>
<evidence type="ECO:0000256" key="3">
    <source>
        <dbReference type="ARBA" id="ARBA00022692"/>
    </source>
</evidence>
<feature type="transmembrane region" description="Helical" evidence="7">
    <location>
        <begin position="185"/>
        <end position="206"/>
    </location>
</feature>
<feature type="transmembrane region" description="Helical" evidence="7">
    <location>
        <begin position="368"/>
        <end position="388"/>
    </location>
</feature>
<feature type="transmembrane region" description="Helical" evidence="7">
    <location>
        <begin position="147"/>
        <end position="164"/>
    </location>
</feature>
<evidence type="ECO:0000256" key="7">
    <source>
        <dbReference type="SAM" id="Phobius"/>
    </source>
</evidence>
<feature type="transmembrane region" description="Helical" evidence="7">
    <location>
        <begin position="282"/>
        <end position="302"/>
    </location>
</feature>
<feature type="transmembrane region" description="Helical" evidence="7">
    <location>
        <begin position="494"/>
        <end position="515"/>
    </location>
</feature>
<dbReference type="HOGENOM" id="CLU_047954_0_0_11"/>
<dbReference type="InterPro" id="IPR050833">
    <property type="entry name" value="Poly_Biosynth_Transport"/>
</dbReference>
<evidence type="ECO:0000313" key="8">
    <source>
        <dbReference type="EMBL" id="EGE39397.1"/>
    </source>
</evidence>
<sequence>MSFRCRIVTFLQHQECYVTQSSSSAPRSASGPAEAQSADGAAPTGAAECGRPADSSVAASLSAVEVSDGAAASRGSRRSPLRRLGGVLRRGSSSGASWSSVGTTAVAKVVVMGVSGVFGLVNSSLIIRHFGADAFAQYNLLATFPTLMPFTDLGIGAVILNTVASSSDPAHDSTVRRTITTAVRVLLGSALVISTVGIVVMLLGAWPGLLGGKLMEGGGLTATVCLIIYAAALPLSVGQRVIIGLGRSATQVISQGVVSPAMSCFLLLAIVTGLGRGNAVSIYSYIANALVSVICIVVAWRATRPLFREALKDVPRLRSVRGVRIVNTAGPQLLQSLAIPIAFQTDQLLLSHLGQSQALAEYGLANRLFNMLTQTVMAAGVAMWPMFARARADKRVESPFKPAIAFSGGGFLLALVLVAITPWAARVMSGGEVVLPSVLVWAFAAYVAVEAGKQPLGMYMTDPRGLQFQVIPVLILVPMNLAISWVLIGPFDAAGPILGSVISVVLCQILPYAWWVRRDVARRRRELAQQ</sequence>
<dbReference type="Proteomes" id="UP000004668">
    <property type="component" value="Unassembled WGS sequence"/>
</dbReference>
<feature type="compositionally biased region" description="Low complexity" evidence="6">
    <location>
        <begin position="21"/>
        <end position="35"/>
    </location>
</feature>
<proteinExistence type="predicted"/>
<dbReference type="PANTHER" id="PTHR30250">
    <property type="entry name" value="PST FAMILY PREDICTED COLANIC ACID TRANSPORTER"/>
    <property type="match status" value="1"/>
</dbReference>
<dbReference type="Pfam" id="PF01943">
    <property type="entry name" value="Polysacc_synt"/>
    <property type="match status" value="1"/>
</dbReference>